<protein>
    <submittedName>
        <fullName evidence="1">Uncharacterized protein</fullName>
    </submittedName>
</protein>
<dbReference type="Proteomes" id="UP000324800">
    <property type="component" value="Unassembled WGS sequence"/>
</dbReference>
<evidence type="ECO:0000313" key="2">
    <source>
        <dbReference type="Proteomes" id="UP000324800"/>
    </source>
</evidence>
<gene>
    <name evidence="1" type="ORF">EZS28_001067</name>
</gene>
<dbReference type="EMBL" id="SNRW01000104">
    <property type="protein sequence ID" value="KAA6403405.1"/>
    <property type="molecule type" value="Genomic_DNA"/>
</dbReference>
<accession>A0A5J4XA39</accession>
<evidence type="ECO:0000313" key="1">
    <source>
        <dbReference type="EMBL" id="KAA6403405.1"/>
    </source>
</evidence>
<name>A0A5J4XA39_9EUKA</name>
<sequence>MTSKLQDKDRRIKQFQKEVLEDYYGMKFENLDITGGRASLEVHSDIQRREMTIGQWVKDEMDDDIFACARDQSNGCETQRFVIHSIMTTDAALADMIMGNKEMAMNELSSTILAPRTVAGEAQLWREVAIFPKYVMECQ</sequence>
<dbReference type="AlphaFoldDB" id="A0A5J4XA39"/>
<proteinExistence type="predicted"/>
<comment type="caution">
    <text evidence="1">The sequence shown here is derived from an EMBL/GenBank/DDBJ whole genome shotgun (WGS) entry which is preliminary data.</text>
</comment>
<reference evidence="1 2" key="1">
    <citation type="submission" date="2019-03" db="EMBL/GenBank/DDBJ databases">
        <title>Single cell metagenomics reveals metabolic interactions within the superorganism composed of flagellate Streblomastix strix and complex community of Bacteroidetes bacteria on its surface.</title>
        <authorList>
            <person name="Treitli S.C."/>
            <person name="Kolisko M."/>
            <person name="Husnik F."/>
            <person name="Keeling P."/>
            <person name="Hampl V."/>
        </authorList>
    </citation>
    <scope>NUCLEOTIDE SEQUENCE [LARGE SCALE GENOMIC DNA]</scope>
    <source>
        <strain evidence="1">ST1C</strain>
    </source>
</reference>
<organism evidence="1 2">
    <name type="scientific">Streblomastix strix</name>
    <dbReference type="NCBI Taxonomy" id="222440"/>
    <lineage>
        <taxon>Eukaryota</taxon>
        <taxon>Metamonada</taxon>
        <taxon>Preaxostyla</taxon>
        <taxon>Oxymonadida</taxon>
        <taxon>Streblomastigidae</taxon>
        <taxon>Streblomastix</taxon>
    </lineage>
</organism>